<evidence type="ECO:0000256" key="1">
    <source>
        <dbReference type="ARBA" id="ARBA00004202"/>
    </source>
</evidence>
<reference evidence="10" key="1">
    <citation type="submission" date="2022-12" db="EMBL/GenBank/DDBJ databases">
        <title>Genomic Characterization of Candidatus Phytoplasma sacchari in China.</title>
        <authorList>
            <person name="Zhang R.-Y."/>
        </authorList>
    </citation>
    <scope>NUCLEOTIDE SEQUENCE [LARGE SCALE GENOMIC DNA]</scope>
    <source>
        <strain evidence="10">SCWL1</strain>
    </source>
</reference>
<dbReference type="Pfam" id="PF00005">
    <property type="entry name" value="ABC_tran"/>
    <property type="match status" value="1"/>
</dbReference>
<dbReference type="EMBL" id="CP115156">
    <property type="protein sequence ID" value="WBL31240.1"/>
    <property type="molecule type" value="Genomic_DNA"/>
</dbReference>
<dbReference type="PANTHER" id="PTHR43553:SF27">
    <property type="entry name" value="ENERGY-COUPLING FACTOR TRANSPORTER ATP-BINDING PROTEIN ECFA2"/>
    <property type="match status" value="1"/>
</dbReference>
<evidence type="ECO:0000256" key="5">
    <source>
        <dbReference type="ARBA" id="ARBA00022741"/>
    </source>
</evidence>
<keyword evidence="6 10" id="KW-0067">ATP-binding</keyword>
<dbReference type="Proteomes" id="UP001210120">
    <property type="component" value="Chromosome"/>
</dbReference>
<evidence type="ECO:0000256" key="7">
    <source>
        <dbReference type="ARBA" id="ARBA00022967"/>
    </source>
</evidence>
<dbReference type="PROSITE" id="PS50893">
    <property type="entry name" value="ABC_TRANSPORTER_2"/>
    <property type="match status" value="1"/>
</dbReference>
<dbReference type="InterPro" id="IPR003593">
    <property type="entry name" value="AAA+_ATPase"/>
</dbReference>
<dbReference type="InterPro" id="IPR027417">
    <property type="entry name" value="P-loop_NTPase"/>
</dbReference>
<feature type="domain" description="ABC transporter" evidence="9">
    <location>
        <begin position="3"/>
        <end position="245"/>
    </location>
</feature>
<dbReference type="InterPro" id="IPR003439">
    <property type="entry name" value="ABC_transporter-like_ATP-bd"/>
</dbReference>
<dbReference type="SMART" id="SM00382">
    <property type="entry name" value="AAA"/>
    <property type="match status" value="1"/>
</dbReference>
<dbReference type="SUPFAM" id="SSF52540">
    <property type="entry name" value="P-loop containing nucleoside triphosphate hydrolases"/>
    <property type="match status" value="1"/>
</dbReference>
<dbReference type="CDD" id="cd03225">
    <property type="entry name" value="ABC_cobalt_CbiO_domain1"/>
    <property type="match status" value="1"/>
</dbReference>
<evidence type="ECO:0000313" key="10">
    <source>
        <dbReference type="EMBL" id="WBL31240.1"/>
    </source>
</evidence>
<dbReference type="PANTHER" id="PTHR43553">
    <property type="entry name" value="HEAVY METAL TRANSPORTER"/>
    <property type="match status" value="1"/>
</dbReference>
<dbReference type="InterPro" id="IPR050095">
    <property type="entry name" value="ECF_ABC_transporter_ATP-bd"/>
</dbReference>
<keyword evidence="3" id="KW-0813">Transport</keyword>
<evidence type="ECO:0000256" key="2">
    <source>
        <dbReference type="ARBA" id="ARBA00005417"/>
    </source>
</evidence>
<dbReference type="PROSITE" id="PS00211">
    <property type="entry name" value="ABC_TRANSPORTER_1"/>
    <property type="match status" value="1"/>
</dbReference>
<evidence type="ECO:0000313" key="11">
    <source>
        <dbReference type="Proteomes" id="UP001210120"/>
    </source>
</evidence>
<dbReference type="InterPro" id="IPR015856">
    <property type="entry name" value="ABC_transpr_CbiO/EcfA_su"/>
</dbReference>
<evidence type="ECO:0000256" key="3">
    <source>
        <dbReference type="ARBA" id="ARBA00022448"/>
    </source>
</evidence>
<evidence type="ECO:0000259" key="9">
    <source>
        <dbReference type="PROSITE" id="PS50893"/>
    </source>
</evidence>
<evidence type="ECO:0000256" key="4">
    <source>
        <dbReference type="ARBA" id="ARBA00022475"/>
    </source>
</evidence>
<keyword evidence="5" id="KW-0547">Nucleotide-binding</keyword>
<comment type="subcellular location">
    <subcellularLocation>
        <location evidence="1">Cell membrane</location>
        <topology evidence="1">Peripheral membrane protein</topology>
    </subcellularLocation>
</comment>
<sequence>MGIYFKNVNFYYNSKKKKYVLKDINLHINPKNEFIALIGKIGSGKSTLVQLMNSLLLPSEGYLKIFNQKISNKVSNKELFFLKKKIGLVFQFPEYQIFETTVLKDVMFAPKNFNKMNSEAYNIAVKSLKEVGIEEKFFNSSPFKLSGGQKRKVAIAGILAMEPSILILDEPTRGLDFNGRFEIMNILKKKNIKDKKTIIFITHDIDLVAQYANRIIFLEKGKIIFDGLKESFFMNPKIHKSHFIQEPQSFKILKFLNKKMGLDFQPKYSFDQLLEYLIKIYKKK</sequence>
<gene>
    <name evidence="10" type="ORF">O7R10_01325</name>
</gene>
<proteinExistence type="inferred from homology"/>
<keyword evidence="4" id="KW-1003">Cell membrane</keyword>
<accession>A0ABY7M1K0</accession>
<dbReference type="InterPro" id="IPR017871">
    <property type="entry name" value="ABC_transporter-like_CS"/>
</dbReference>
<comment type="similarity">
    <text evidence="2">Belongs to the ABC transporter superfamily.</text>
</comment>
<protein>
    <submittedName>
        <fullName evidence="10">ATP-binding cassette domain-containing protein</fullName>
    </submittedName>
</protein>
<keyword evidence="7" id="KW-1278">Translocase</keyword>
<name>A0ABY7M1K0_9MOLU</name>
<evidence type="ECO:0000256" key="8">
    <source>
        <dbReference type="ARBA" id="ARBA00023136"/>
    </source>
</evidence>
<organism evidence="10 11">
    <name type="scientific">Candidatus Phytoplasma sacchari</name>
    <dbReference type="NCBI Taxonomy" id="2609813"/>
    <lineage>
        <taxon>Bacteria</taxon>
        <taxon>Bacillati</taxon>
        <taxon>Mycoplasmatota</taxon>
        <taxon>Mollicutes</taxon>
        <taxon>Acholeplasmatales</taxon>
        <taxon>Acholeplasmataceae</taxon>
        <taxon>Candidatus Phytoplasma</taxon>
        <taxon>16SrXI (Rice yellow dwarf group)</taxon>
    </lineage>
</organism>
<evidence type="ECO:0000256" key="6">
    <source>
        <dbReference type="ARBA" id="ARBA00022840"/>
    </source>
</evidence>
<dbReference type="GO" id="GO:0005524">
    <property type="term" value="F:ATP binding"/>
    <property type="evidence" value="ECO:0007669"/>
    <property type="project" value="UniProtKB-KW"/>
</dbReference>
<keyword evidence="11" id="KW-1185">Reference proteome</keyword>
<keyword evidence="8" id="KW-0472">Membrane</keyword>
<dbReference type="Gene3D" id="3.40.50.300">
    <property type="entry name" value="P-loop containing nucleotide triphosphate hydrolases"/>
    <property type="match status" value="1"/>
</dbReference>